<sequence>MPRGGARNRSGPAPTEGSERSERRGYSLTALPAEGYDGPVPEWPLPAHSHGLPDDAADWLREREQATDARELELWEWAWRTPQACAWSLPSEQWRAQSVARWVRQAVLCERPSAKAADHGQLHRYADQIGLTTAGLREMGWKVAVDELAGRRAHTGKEQEAGPPAAPRARRLRAAGDQ</sequence>
<feature type="region of interest" description="Disordered" evidence="1">
    <location>
        <begin position="152"/>
        <end position="178"/>
    </location>
</feature>
<evidence type="ECO:0000313" key="2">
    <source>
        <dbReference type="EMBL" id="SDD41576.1"/>
    </source>
</evidence>
<name>A0A1G6ULH5_9ACTN</name>
<evidence type="ECO:0000313" key="3">
    <source>
        <dbReference type="Proteomes" id="UP000198546"/>
    </source>
</evidence>
<protein>
    <submittedName>
        <fullName evidence="2">Uncharacterized protein</fullName>
    </submittedName>
</protein>
<gene>
    <name evidence="2" type="ORF">SAMN04489747_0903</name>
</gene>
<proteinExistence type="predicted"/>
<feature type="region of interest" description="Disordered" evidence="1">
    <location>
        <begin position="1"/>
        <end position="44"/>
    </location>
</feature>
<keyword evidence="3" id="KW-1185">Reference proteome</keyword>
<dbReference type="AlphaFoldDB" id="A0A1G6ULH5"/>
<dbReference type="OrthoDB" id="3391752at2"/>
<dbReference type="STRING" id="675864.SAMN04489747_0903"/>
<dbReference type="EMBL" id="LT629688">
    <property type="protein sequence ID" value="SDD41576.1"/>
    <property type="molecule type" value="Genomic_DNA"/>
</dbReference>
<reference evidence="2 3" key="1">
    <citation type="submission" date="2016-10" db="EMBL/GenBank/DDBJ databases">
        <authorList>
            <person name="de Groot N.N."/>
        </authorList>
    </citation>
    <scope>NUCLEOTIDE SEQUENCE [LARGE SCALE GENOMIC DNA]</scope>
    <source>
        <strain evidence="2 3">MON 2.2</strain>
    </source>
</reference>
<organism evidence="2 3">
    <name type="scientific">Auraticoccus monumenti</name>
    <dbReference type="NCBI Taxonomy" id="675864"/>
    <lineage>
        <taxon>Bacteria</taxon>
        <taxon>Bacillati</taxon>
        <taxon>Actinomycetota</taxon>
        <taxon>Actinomycetes</taxon>
        <taxon>Propionibacteriales</taxon>
        <taxon>Propionibacteriaceae</taxon>
        <taxon>Auraticoccus</taxon>
    </lineage>
</organism>
<accession>A0A1G6ULH5</accession>
<dbReference type="Proteomes" id="UP000198546">
    <property type="component" value="Chromosome i"/>
</dbReference>
<evidence type="ECO:0000256" key="1">
    <source>
        <dbReference type="SAM" id="MobiDB-lite"/>
    </source>
</evidence>
<feature type="compositionally biased region" description="Basic residues" evidence="1">
    <location>
        <begin position="168"/>
        <end position="178"/>
    </location>
</feature>